<dbReference type="AlphaFoldDB" id="A0A934UVQ6"/>
<feature type="transmembrane region" description="Helical" evidence="1">
    <location>
        <begin position="223"/>
        <end position="244"/>
    </location>
</feature>
<keyword evidence="1" id="KW-0812">Transmembrane</keyword>
<comment type="caution">
    <text evidence="1">Lacks conserved residue(s) required for the propagation of feature annotation.</text>
</comment>
<dbReference type="GO" id="GO:0005886">
    <property type="term" value="C:plasma membrane"/>
    <property type="evidence" value="ECO:0007669"/>
    <property type="project" value="UniProtKB-SubCell"/>
</dbReference>
<dbReference type="Proteomes" id="UP000608530">
    <property type="component" value="Unassembled WGS sequence"/>
</dbReference>
<organism evidence="2 3">
    <name type="scientific">Leucobacter chromiisoli</name>
    <dbReference type="NCBI Taxonomy" id="2796471"/>
    <lineage>
        <taxon>Bacteria</taxon>
        <taxon>Bacillati</taxon>
        <taxon>Actinomycetota</taxon>
        <taxon>Actinomycetes</taxon>
        <taxon>Micrococcales</taxon>
        <taxon>Microbacteriaceae</taxon>
        <taxon>Leucobacter</taxon>
    </lineage>
</organism>
<comment type="subcellular location">
    <subcellularLocation>
        <location evidence="1">Cell membrane</location>
        <topology evidence="1">Multi-pass membrane protein</topology>
    </subcellularLocation>
</comment>
<keyword evidence="1" id="KW-0472">Membrane</keyword>
<comment type="caution">
    <text evidence="2">The sequence shown here is derived from an EMBL/GenBank/DDBJ whole genome shotgun (WGS) entry which is preliminary data.</text>
</comment>
<keyword evidence="1" id="KW-1003">Cell membrane</keyword>
<evidence type="ECO:0000313" key="3">
    <source>
        <dbReference type="Proteomes" id="UP000608530"/>
    </source>
</evidence>
<accession>A0A934UVQ6</accession>
<dbReference type="RefSeq" id="WP_200115896.1">
    <property type="nucleotide sequence ID" value="NZ_JAEHOH010000015.1"/>
</dbReference>
<evidence type="ECO:0000313" key="2">
    <source>
        <dbReference type="EMBL" id="MBK0419736.1"/>
    </source>
</evidence>
<keyword evidence="3" id="KW-1185">Reference proteome</keyword>
<dbReference type="EMBL" id="JAEHOH010000015">
    <property type="protein sequence ID" value="MBK0419736.1"/>
    <property type="molecule type" value="Genomic_DNA"/>
</dbReference>
<sequence length="269" mass="28913">MRRPLWILALLLALAVAAVFAWLGQWQMGHAIRIDAEQAIDTETPHALSDLTTPAEGVKEDAAGVVALVDGAFVPGDSRLVEQRMNGGENGVWVVGRLATGDELADAGAQLAVAIGWAPDRAAAEEALRRLEADPAFAEPLRLEGRYMPAEGPEIPGPGEDPHLMRTMMPAYLANTWSDVDGPTYAGFLVLHASGGAGEGLLASAGLDAIDSVPPLPPEKVNWLNVFYAIEWVVFAGFAIFFWYRLARDAWEKEHELKLLADGRDAVAP</sequence>
<dbReference type="InterPro" id="IPR002994">
    <property type="entry name" value="Surf1/Shy1"/>
</dbReference>
<protein>
    <recommendedName>
        <fullName evidence="1">SURF1-like protein</fullName>
    </recommendedName>
</protein>
<comment type="similarity">
    <text evidence="1">Belongs to the SURF1 family.</text>
</comment>
<evidence type="ECO:0000256" key="1">
    <source>
        <dbReference type="RuleBase" id="RU363076"/>
    </source>
</evidence>
<proteinExistence type="inferred from homology"/>
<keyword evidence="1" id="KW-1133">Transmembrane helix</keyword>
<dbReference type="PROSITE" id="PS50895">
    <property type="entry name" value="SURF1"/>
    <property type="match status" value="1"/>
</dbReference>
<gene>
    <name evidence="2" type="ORF">JD276_11890</name>
</gene>
<dbReference type="Pfam" id="PF02104">
    <property type="entry name" value="SURF1"/>
    <property type="match status" value="1"/>
</dbReference>
<name>A0A934UVQ6_9MICO</name>
<reference evidence="2" key="1">
    <citation type="submission" date="2020-12" db="EMBL/GenBank/DDBJ databases">
        <title>Leucobacter sp. CAS1, isolated from Chromium sludge.</title>
        <authorList>
            <person name="Xu Z."/>
        </authorList>
    </citation>
    <scope>NUCLEOTIDE SEQUENCE</scope>
    <source>
        <strain evidence="2">CSA1</strain>
    </source>
</reference>